<dbReference type="Gramene" id="EOX98728">
    <property type="protein sequence ID" value="EOX98728"/>
    <property type="gene ID" value="TCM_007423"/>
</dbReference>
<gene>
    <name evidence="2" type="ORF">TCM_007423</name>
</gene>
<sequence length="171" mass="19286">MKLSADGSALGKPESTELAAIKKGISFFLSNPWSNSHSLIIQGDSRNIVNWVNNHNSVPWRMKSLSNSIEVLKCDVKAIIFKHIFREENNLAGGLVKQVLCNRVNSVQYFNASPVIDLTIMIYDGLQFIPTFSLFFSMEDGYSFWEVYCKSLVPTVLFFIYFISACTSGHE</sequence>
<evidence type="ECO:0000259" key="1">
    <source>
        <dbReference type="Pfam" id="PF13456"/>
    </source>
</evidence>
<reference evidence="2 3" key="1">
    <citation type="journal article" date="2013" name="Genome Biol.">
        <title>The genome sequence of the most widely cultivated cacao type and its use to identify candidate genes regulating pod color.</title>
        <authorList>
            <person name="Motamayor J.C."/>
            <person name="Mockaitis K."/>
            <person name="Schmutz J."/>
            <person name="Haiminen N."/>
            <person name="Iii D.L."/>
            <person name="Cornejo O."/>
            <person name="Findley S.D."/>
            <person name="Zheng P."/>
            <person name="Utro F."/>
            <person name="Royaert S."/>
            <person name="Saski C."/>
            <person name="Jenkins J."/>
            <person name="Podicheti R."/>
            <person name="Zhao M."/>
            <person name="Scheffler B.E."/>
            <person name="Stack J.C."/>
            <person name="Feltus F.A."/>
            <person name="Mustiga G.M."/>
            <person name="Amores F."/>
            <person name="Phillips W."/>
            <person name="Marelli J.P."/>
            <person name="May G.D."/>
            <person name="Shapiro H."/>
            <person name="Ma J."/>
            <person name="Bustamante C.D."/>
            <person name="Schnell R.J."/>
            <person name="Main D."/>
            <person name="Gilbert D."/>
            <person name="Parida L."/>
            <person name="Kuhn D.N."/>
        </authorList>
    </citation>
    <scope>NUCLEOTIDE SEQUENCE [LARGE SCALE GENOMIC DNA]</scope>
    <source>
        <strain evidence="3">cv. Matina 1-6</strain>
    </source>
</reference>
<dbReference type="PANTHER" id="PTHR47723:SF19">
    <property type="entry name" value="POLYNUCLEOTIDYL TRANSFERASE, RIBONUCLEASE H-LIKE SUPERFAMILY PROTEIN"/>
    <property type="match status" value="1"/>
</dbReference>
<dbReference type="GO" id="GO:0003676">
    <property type="term" value="F:nucleic acid binding"/>
    <property type="evidence" value="ECO:0007669"/>
    <property type="project" value="InterPro"/>
</dbReference>
<dbReference type="InterPro" id="IPR012337">
    <property type="entry name" value="RNaseH-like_sf"/>
</dbReference>
<dbReference type="SUPFAM" id="SSF53098">
    <property type="entry name" value="Ribonuclease H-like"/>
    <property type="match status" value="1"/>
</dbReference>
<dbReference type="InterPro" id="IPR044730">
    <property type="entry name" value="RNase_H-like_dom_plant"/>
</dbReference>
<dbReference type="Pfam" id="PF13456">
    <property type="entry name" value="RVT_3"/>
    <property type="match status" value="1"/>
</dbReference>
<dbReference type="Proteomes" id="UP000026915">
    <property type="component" value="Chromosome 2"/>
</dbReference>
<dbReference type="InterPro" id="IPR002156">
    <property type="entry name" value="RNaseH_domain"/>
</dbReference>
<dbReference type="HOGENOM" id="CLU_1565676_0_0_1"/>
<dbReference type="Gene3D" id="3.30.420.10">
    <property type="entry name" value="Ribonuclease H-like superfamily/Ribonuclease H"/>
    <property type="match status" value="1"/>
</dbReference>
<dbReference type="InterPro" id="IPR036397">
    <property type="entry name" value="RNaseH_sf"/>
</dbReference>
<keyword evidence="3" id="KW-1185">Reference proteome</keyword>
<dbReference type="InParanoid" id="A0A061E907"/>
<dbReference type="InterPro" id="IPR053151">
    <property type="entry name" value="RNase_H-like"/>
</dbReference>
<organism evidence="2 3">
    <name type="scientific">Theobroma cacao</name>
    <name type="common">Cacao</name>
    <name type="synonym">Cocoa</name>
    <dbReference type="NCBI Taxonomy" id="3641"/>
    <lineage>
        <taxon>Eukaryota</taxon>
        <taxon>Viridiplantae</taxon>
        <taxon>Streptophyta</taxon>
        <taxon>Embryophyta</taxon>
        <taxon>Tracheophyta</taxon>
        <taxon>Spermatophyta</taxon>
        <taxon>Magnoliopsida</taxon>
        <taxon>eudicotyledons</taxon>
        <taxon>Gunneridae</taxon>
        <taxon>Pentapetalae</taxon>
        <taxon>rosids</taxon>
        <taxon>malvids</taxon>
        <taxon>Malvales</taxon>
        <taxon>Malvaceae</taxon>
        <taxon>Byttnerioideae</taxon>
        <taxon>Theobroma</taxon>
    </lineage>
</organism>
<dbReference type="GO" id="GO:0004523">
    <property type="term" value="F:RNA-DNA hybrid ribonuclease activity"/>
    <property type="evidence" value="ECO:0007669"/>
    <property type="project" value="InterPro"/>
</dbReference>
<proteinExistence type="predicted"/>
<protein>
    <recommendedName>
        <fullName evidence="1">RNase H type-1 domain-containing protein</fullName>
    </recommendedName>
</protein>
<feature type="domain" description="RNase H type-1" evidence="1">
    <location>
        <begin position="12"/>
        <end position="98"/>
    </location>
</feature>
<dbReference type="EMBL" id="CM001880">
    <property type="protein sequence ID" value="EOX98728.1"/>
    <property type="molecule type" value="Genomic_DNA"/>
</dbReference>
<accession>A0A061E907</accession>
<dbReference type="PANTHER" id="PTHR47723">
    <property type="entry name" value="OS05G0353850 PROTEIN"/>
    <property type="match status" value="1"/>
</dbReference>
<evidence type="ECO:0000313" key="2">
    <source>
        <dbReference type="EMBL" id="EOX98728.1"/>
    </source>
</evidence>
<dbReference type="CDD" id="cd06222">
    <property type="entry name" value="RNase_H_like"/>
    <property type="match status" value="1"/>
</dbReference>
<evidence type="ECO:0000313" key="3">
    <source>
        <dbReference type="Proteomes" id="UP000026915"/>
    </source>
</evidence>
<dbReference type="AlphaFoldDB" id="A0A061E907"/>
<name>A0A061E907_THECC</name>